<dbReference type="EMBL" id="CP002606">
    <property type="protein sequence ID" value="AEA33717.1"/>
    <property type="molecule type" value="Genomic_DNA"/>
</dbReference>
<dbReference type="InParanoid" id="F2LVD3"/>
<dbReference type="Proteomes" id="UP000008139">
    <property type="component" value="Chromosome"/>
</dbReference>
<feature type="chain" id="PRO_5003281552" evidence="1">
    <location>
        <begin position="24"/>
        <end position="41"/>
    </location>
</feature>
<protein>
    <submittedName>
        <fullName evidence="2">Uncharacterized protein</fullName>
    </submittedName>
</protein>
<dbReference type="AlphaFoldDB" id="F2LVD3"/>
<gene>
    <name evidence="2" type="ordered locus">Hipma_0747</name>
</gene>
<organism evidence="2 3">
    <name type="scientific">Hippea maritima (strain ATCC 700847 / DSM 10411 / MH2)</name>
    <dbReference type="NCBI Taxonomy" id="760142"/>
    <lineage>
        <taxon>Bacteria</taxon>
        <taxon>Pseudomonadati</taxon>
        <taxon>Campylobacterota</taxon>
        <taxon>Desulfurellia</taxon>
        <taxon>Desulfurellales</taxon>
        <taxon>Hippeaceae</taxon>
        <taxon>Hippea</taxon>
    </lineage>
</organism>
<name>F2LVD3_HIPMA</name>
<evidence type="ECO:0000256" key="1">
    <source>
        <dbReference type="SAM" id="SignalP"/>
    </source>
</evidence>
<accession>F2LVD3</accession>
<evidence type="ECO:0000313" key="2">
    <source>
        <dbReference type="EMBL" id="AEA33717.1"/>
    </source>
</evidence>
<feature type="signal peptide" evidence="1">
    <location>
        <begin position="1"/>
        <end position="23"/>
    </location>
</feature>
<dbReference type="STRING" id="760142.Hipma_0747"/>
<sequence>MRRIFSVALAGMLMVGISDTVYAHQATNQNNGMMSSGEIVY</sequence>
<dbReference type="HOGENOM" id="CLU_3271165_0_0_7"/>
<dbReference type="RefSeq" id="WP_013681758.1">
    <property type="nucleotide sequence ID" value="NC_015318.1"/>
</dbReference>
<reference evidence="3" key="2">
    <citation type="submission" date="2011-03" db="EMBL/GenBank/DDBJ databases">
        <title>The complete genome of Hippea maritima DSM 10411.</title>
        <authorList>
            <consortium name="US DOE Joint Genome Institute (JGI-PGF)"/>
            <person name="Lucas S."/>
            <person name="Copeland A."/>
            <person name="Lapidus A."/>
            <person name="Bruce D."/>
            <person name="Goodwin L."/>
            <person name="Pitluck S."/>
            <person name="Peters L."/>
            <person name="Kyrpides N."/>
            <person name="Mavromatis K."/>
            <person name="Pagani I."/>
            <person name="Ivanova N."/>
            <person name="Mikhailova N."/>
            <person name="Lu M."/>
            <person name="Detter J.C."/>
            <person name="Tapia R."/>
            <person name="Han C."/>
            <person name="Land M."/>
            <person name="Hauser L."/>
            <person name="Markowitz V."/>
            <person name="Cheng J.-F."/>
            <person name="Hugenholtz P."/>
            <person name="Woyke T."/>
            <person name="Wu D."/>
            <person name="Spring S."/>
            <person name="Schroeder M."/>
            <person name="Brambilla E."/>
            <person name="Klenk H.-P."/>
            <person name="Eisen J.A."/>
        </authorList>
    </citation>
    <scope>NUCLEOTIDE SEQUENCE [LARGE SCALE GENOMIC DNA]</scope>
    <source>
        <strain evidence="3">ATCC 700847 / DSM 10411 / MH2</strain>
    </source>
</reference>
<proteinExistence type="predicted"/>
<reference evidence="2 3" key="1">
    <citation type="journal article" date="2011" name="Stand. Genomic Sci.">
        <title>Complete genome sequence of the thermophilic sulfur-reducer Hippea maritima type strain (MH(2)).</title>
        <authorList>
            <person name="Huntemann M."/>
            <person name="Lu M."/>
            <person name="Nolan M."/>
            <person name="Lapidus A."/>
            <person name="Lucas S."/>
            <person name="Hammon N."/>
            <person name="Deshpande S."/>
            <person name="Cheng J.F."/>
            <person name="Tapia R."/>
            <person name="Han C."/>
            <person name="Goodwin L."/>
            <person name="Pitluck S."/>
            <person name="Liolios K."/>
            <person name="Pagani I."/>
            <person name="Ivanova N."/>
            <person name="Ovchinikova G."/>
            <person name="Pati A."/>
            <person name="Chen A."/>
            <person name="Palaniappan K."/>
            <person name="Land M."/>
            <person name="Hauser L."/>
            <person name="Jeffries C.D."/>
            <person name="Detter J.C."/>
            <person name="Brambilla E.M."/>
            <person name="Rohde M."/>
            <person name="Spring S."/>
            <person name="Goker M."/>
            <person name="Woyke T."/>
            <person name="Bristow J."/>
            <person name="Eisen J.A."/>
            <person name="Markowitz V."/>
            <person name="Hugenholtz P."/>
            <person name="Kyrpides N.C."/>
            <person name="Klenk H.P."/>
            <person name="Mavromatis K."/>
        </authorList>
    </citation>
    <scope>NUCLEOTIDE SEQUENCE [LARGE SCALE GENOMIC DNA]</scope>
    <source>
        <strain evidence="3">ATCC 700847 / DSM 10411 / MH2</strain>
    </source>
</reference>
<keyword evidence="1" id="KW-0732">Signal</keyword>
<keyword evidence="3" id="KW-1185">Reference proteome</keyword>
<evidence type="ECO:0000313" key="3">
    <source>
        <dbReference type="Proteomes" id="UP000008139"/>
    </source>
</evidence>
<dbReference type="KEGG" id="hmr:Hipma_0747"/>